<keyword evidence="4" id="KW-0408">Iron</keyword>
<dbReference type="SFLD" id="SFLDG01067">
    <property type="entry name" value="SPASM/twitch_domain_containing"/>
    <property type="match status" value="1"/>
</dbReference>
<dbReference type="PANTHER" id="PTHR43273:SF8">
    <property type="entry name" value="RADICAL SAM DOMAIN PROTEIN"/>
    <property type="match status" value="1"/>
</dbReference>
<accession>A0A450VBH0</accession>
<evidence type="ECO:0000256" key="5">
    <source>
        <dbReference type="ARBA" id="ARBA00023014"/>
    </source>
</evidence>
<dbReference type="Pfam" id="PF04055">
    <property type="entry name" value="Radical_SAM"/>
    <property type="match status" value="1"/>
</dbReference>
<sequence>MVIYLGTTSSCNLACTYCYRSDNCLTNRIVHRQLPLPMVARILDLMRLDYPNQQWRFVLHGHEPLTCGYEYLERLLDLLDQPGSPPNFYVRTNGTVLNGKLARLLGKYRVNVGISIDGPEFLHDSIRVFANGRGSLKRIMKNIDLLRDHGIEPTVFCVYTKRSLGHEKSIYDFFSANHLSFQFAPVANVTTADVHGLRLTPSEAAAFHNAIFDAYFFDTERTIRIDRIDKFIARILNSKRESRRKSCFEGALFLDYDGHCYRLCGLRW</sequence>
<evidence type="ECO:0000259" key="6">
    <source>
        <dbReference type="PROSITE" id="PS51918"/>
    </source>
</evidence>
<evidence type="ECO:0000256" key="2">
    <source>
        <dbReference type="ARBA" id="ARBA00022691"/>
    </source>
</evidence>
<dbReference type="GO" id="GO:0046872">
    <property type="term" value="F:metal ion binding"/>
    <property type="evidence" value="ECO:0007669"/>
    <property type="project" value="UniProtKB-KW"/>
</dbReference>
<dbReference type="GO" id="GO:0016491">
    <property type="term" value="F:oxidoreductase activity"/>
    <property type="evidence" value="ECO:0007669"/>
    <property type="project" value="InterPro"/>
</dbReference>
<dbReference type="EMBL" id="CAADFH010000178">
    <property type="protein sequence ID" value="VFK02118.1"/>
    <property type="molecule type" value="Genomic_DNA"/>
</dbReference>
<dbReference type="Gene3D" id="3.20.20.70">
    <property type="entry name" value="Aldolase class I"/>
    <property type="match status" value="1"/>
</dbReference>
<dbReference type="InterPro" id="IPR013785">
    <property type="entry name" value="Aldolase_TIM"/>
</dbReference>
<dbReference type="PANTHER" id="PTHR43273">
    <property type="entry name" value="ANAEROBIC SULFATASE-MATURATING ENZYME HOMOLOG ASLB-RELATED"/>
    <property type="match status" value="1"/>
</dbReference>
<evidence type="ECO:0000256" key="1">
    <source>
        <dbReference type="ARBA" id="ARBA00001966"/>
    </source>
</evidence>
<keyword evidence="5" id="KW-0411">Iron-sulfur</keyword>
<proteinExistence type="predicted"/>
<dbReference type="InterPro" id="IPR023867">
    <property type="entry name" value="Sulphatase_maturase_rSAM"/>
</dbReference>
<dbReference type="InterPro" id="IPR058240">
    <property type="entry name" value="rSAM_sf"/>
</dbReference>
<keyword evidence="3" id="KW-0479">Metal-binding</keyword>
<dbReference type="SFLD" id="SFLDS00029">
    <property type="entry name" value="Radical_SAM"/>
    <property type="match status" value="1"/>
</dbReference>
<keyword evidence="2" id="KW-0949">S-adenosyl-L-methionine</keyword>
<dbReference type="CDD" id="cd01335">
    <property type="entry name" value="Radical_SAM"/>
    <property type="match status" value="1"/>
</dbReference>
<gene>
    <name evidence="7" type="ORF">BECKLFY1418A_GA0070994_11781</name>
</gene>
<dbReference type="InterPro" id="IPR007197">
    <property type="entry name" value="rSAM"/>
</dbReference>
<evidence type="ECO:0000256" key="4">
    <source>
        <dbReference type="ARBA" id="ARBA00023004"/>
    </source>
</evidence>
<dbReference type="SUPFAM" id="SSF102114">
    <property type="entry name" value="Radical SAM enzymes"/>
    <property type="match status" value="1"/>
</dbReference>
<name>A0A450VBH0_9GAMM</name>
<feature type="domain" description="Radical SAM core" evidence="6">
    <location>
        <begin position="1"/>
        <end position="240"/>
    </location>
</feature>
<organism evidence="7">
    <name type="scientific">Candidatus Kentrum sp. LFY</name>
    <dbReference type="NCBI Taxonomy" id="2126342"/>
    <lineage>
        <taxon>Bacteria</taxon>
        <taxon>Pseudomonadati</taxon>
        <taxon>Pseudomonadota</taxon>
        <taxon>Gammaproteobacteria</taxon>
        <taxon>Candidatus Kentrum</taxon>
    </lineage>
</organism>
<dbReference type="AlphaFoldDB" id="A0A450VBH0"/>
<dbReference type="PROSITE" id="PS51918">
    <property type="entry name" value="RADICAL_SAM"/>
    <property type="match status" value="1"/>
</dbReference>
<dbReference type="GO" id="GO:0051536">
    <property type="term" value="F:iron-sulfur cluster binding"/>
    <property type="evidence" value="ECO:0007669"/>
    <property type="project" value="UniProtKB-KW"/>
</dbReference>
<protein>
    <submittedName>
        <fullName evidence="7">Radical SAM superfamily protein</fullName>
    </submittedName>
</protein>
<evidence type="ECO:0000313" key="7">
    <source>
        <dbReference type="EMBL" id="VFK02118.1"/>
    </source>
</evidence>
<evidence type="ECO:0000256" key="3">
    <source>
        <dbReference type="ARBA" id="ARBA00022723"/>
    </source>
</evidence>
<reference evidence="7" key="1">
    <citation type="submission" date="2019-02" db="EMBL/GenBank/DDBJ databases">
        <authorList>
            <person name="Gruber-Vodicka R. H."/>
            <person name="Seah K. B. B."/>
        </authorList>
    </citation>
    <scope>NUCLEOTIDE SEQUENCE</scope>
    <source>
        <strain evidence="7">BECK_M6</strain>
    </source>
</reference>
<comment type="cofactor">
    <cofactor evidence="1">
        <name>[4Fe-4S] cluster</name>
        <dbReference type="ChEBI" id="CHEBI:49883"/>
    </cofactor>
</comment>